<feature type="region of interest" description="Disordered" evidence="1">
    <location>
        <begin position="1"/>
        <end position="81"/>
    </location>
</feature>
<reference evidence="2" key="1">
    <citation type="submission" date="2021-02" db="EMBL/GenBank/DDBJ databases">
        <title>Genome sequence Cadophora malorum strain M34.</title>
        <authorList>
            <person name="Stefanovic E."/>
            <person name="Vu D."/>
            <person name="Scully C."/>
            <person name="Dijksterhuis J."/>
            <person name="Roader J."/>
            <person name="Houbraken J."/>
        </authorList>
    </citation>
    <scope>NUCLEOTIDE SEQUENCE</scope>
    <source>
        <strain evidence="2">M34</strain>
    </source>
</reference>
<accession>A0A8H7T3G4</accession>
<dbReference type="Proteomes" id="UP000664132">
    <property type="component" value="Unassembled WGS sequence"/>
</dbReference>
<feature type="compositionally biased region" description="Basic and acidic residues" evidence="1">
    <location>
        <begin position="63"/>
        <end position="75"/>
    </location>
</feature>
<dbReference type="AlphaFoldDB" id="A0A8H7T3G4"/>
<evidence type="ECO:0000313" key="3">
    <source>
        <dbReference type="Proteomes" id="UP000664132"/>
    </source>
</evidence>
<name>A0A8H7T3G4_9HELO</name>
<protein>
    <submittedName>
        <fullName evidence="2">Uncharacterized protein</fullName>
    </submittedName>
</protein>
<dbReference type="EMBL" id="JAFJYH010000463">
    <property type="protein sequence ID" value="KAG4411546.1"/>
    <property type="molecule type" value="Genomic_DNA"/>
</dbReference>
<comment type="caution">
    <text evidence="2">The sequence shown here is derived from an EMBL/GenBank/DDBJ whole genome shotgun (WGS) entry which is preliminary data.</text>
</comment>
<keyword evidence="3" id="KW-1185">Reference proteome</keyword>
<evidence type="ECO:0000256" key="1">
    <source>
        <dbReference type="SAM" id="MobiDB-lite"/>
    </source>
</evidence>
<organism evidence="2 3">
    <name type="scientific">Cadophora malorum</name>
    <dbReference type="NCBI Taxonomy" id="108018"/>
    <lineage>
        <taxon>Eukaryota</taxon>
        <taxon>Fungi</taxon>
        <taxon>Dikarya</taxon>
        <taxon>Ascomycota</taxon>
        <taxon>Pezizomycotina</taxon>
        <taxon>Leotiomycetes</taxon>
        <taxon>Helotiales</taxon>
        <taxon>Ploettnerulaceae</taxon>
        <taxon>Cadophora</taxon>
    </lineage>
</organism>
<proteinExistence type="predicted"/>
<sequence>MVKTMTKRKSESALPTGRSKYRKTSARTEDASDSVGDESSDYLFVDQEPAAPKHVKKSSLKSRNSEPIKRATRSDEYEEDAGRLGSKQFLAMVEFYGEHKKNKRATKAATNYIGVFESKVDKSEESLKKRLHDLGTETSKQDSDFTETFQDAYAASRPLPSAVDGESKARSKDISFATIFDRSQEIIAGAKLIVEKFDNACQKTSRVKTLKLADNDWEHENVQTAQILAIGHQVGLDKYETMLTGSSGPDIEEEDSVSANLIYPETEGNMTIPWGGIAKKSEKTMRKLRKAIVVESI</sequence>
<evidence type="ECO:0000313" key="2">
    <source>
        <dbReference type="EMBL" id="KAG4411546.1"/>
    </source>
</evidence>
<dbReference type="OrthoDB" id="3598799at2759"/>
<gene>
    <name evidence="2" type="ORF">IFR04_015324</name>
</gene>
<feature type="compositionally biased region" description="Acidic residues" evidence="1">
    <location>
        <begin position="31"/>
        <end position="40"/>
    </location>
</feature>